<evidence type="ECO:0000256" key="1">
    <source>
        <dbReference type="SAM" id="MobiDB-lite"/>
    </source>
</evidence>
<evidence type="ECO:0008006" key="5">
    <source>
        <dbReference type="Google" id="ProtNLM"/>
    </source>
</evidence>
<feature type="chain" id="PRO_5018235894" description="Extracellular membrane protein CFEM domain-containing protein" evidence="2">
    <location>
        <begin position="20"/>
        <end position="177"/>
    </location>
</feature>
<sequence length="177" mass="19376">MRFIIPTILLAALSAGVLARAGPTRQNSDLNVQLPIFKQSKCADFCIDPESFECMPGLEKVNKGDCATCCEVAETIPAVMQVTEQHAQPCADFCMDPDLFVCMPGMEKVENGDCSTCCEKKETSEYVKSGQEEECADFCLLPFLFDCMPGMQKVKKGVKPGDQADDVSTHSPTTWEV</sequence>
<protein>
    <recommendedName>
        <fullName evidence="5">Extracellular membrane protein CFEM domain-containing protein</fullName>
    </recommendedName>
</protein>
<evidence type="ECO:0000313" key="3">
    <source>
        <dbReference type="EMBL" id="RPA86355.1"/>
    </source>
</evidence>
<gene>
    <name evidence="3" type="ORF">BJ508DRAFT_358446</name>
</gene>
<keyword evidence="2" id="KW-0732">Signal</keyword>
<proteinExistence type="predicted"/>
<evidence type="ECO:0000313" key="4">
    <source>
        <dbReference type="Proteomes" id="UP000275078"/>
    </source>
</evidence>
<dbReference type="AlphaFoldDB" id="A0A3N4IJN8"/>
<name>A0A3N4IJN8_ASCIM</name>
<keyword evidence="4" id="KW-1185">Reference proteome</keyword>
<accession>A0A3N4IJN8</accession>
<dbReference type="OrthoDB" id="409374at2759"/>
<organism evidence="3 4">
    <name type="scientific">Ascobolus immersus RN42</name>
    <dbReference type="NCBI Taxonomy" id="1160509"/>
    <lineage>
        <taxon>Eukaryota</taxon>
        <taxon>Fungi</taxon>
        <taxon>Dikarya</taxon>
        <taxon>Ascomycota</taxon>
        <taxon>Pezizomycotina</taxon>
        <taxon>Pezizomycetes</taxon>
        <taxon>Pezizales</taxon>
        <taxon>Ascobolaceae</taxon>
        <taxon>Ascobolus</taxon>
    </lineage>
</organism>
<evidence type="ECO:0000256" key="2">
    <source>
        <dbReference type="SAM" id="SignalP"/>
    </source>
</evidence>
<feature type="signal peptide" evidence="2">
    <location>
        <begin position="1"/>
        <end position="19"/>
    </location>
</feature>
<reference evidence="3 4" key="1">
    <citation type="journal article" date="2018" name="Nat. Ecol. Evol.">
        <title>Pezizomycetes genomes reveal the molecular basis of ectomycorrhizal truffle lifestyle.</title>
        <authorList>
            <person name="Murat C."/>
            <person name="Payen T."/>
            <person name="Noel B."/>
            <person name="Kuo A."/>
            <person name="Morin E."/>
            <person name="Chen J."/>
            <person name="Kohler A."/>
            <person name="Krizsan K."/>
            <person name="Balestrini R."/>
            <person name="Da Silva C."/>
            <person name="Montanini B."/>
            <person name="Hainaut M."/>
            <person name="Levati E."/>
            <person name="Barry K.W."/>
            <person name="Belfiori B."/>
            <person name="Cichocki N."/>
            <person name="Clum A."/>
            <person name="Dockter R.B."/>
            <person name="Fauchery L."/>
            <person name="Guy J."/>
            <person name="Iotti M."/>
            <person name="Le Tacon F."/>
            <person name="Lindquist E.A."/>
            <person name="Lipzen A."/>
            <person name="Malagnac F."/>
            <person name="Mello A."/>
            <person name="Molinier V."/>
            <person name="Miyauchi S."/>
            <person name="Poulain J."/>
            <person name="Riccioni C."/>
            <person name="Rubini A."/>
            <person name="Sitrit Y."/>
            <person name="Splivallo R."/>
            <person name="Traeger S."/>
            <person name="Wang M."/>
            <person name="Zifcakova L."/>
            <person name="Wipf D."/>
            <person name="Zambonelli A."/>
            <person name="Paolocci F."/>
            <person name="Nowrousian M."/>
            <person name="Ottonello S."/>
            <person name="Baldrian P."/>
            <person name="Spatafora J.W."/>
            <person name="Henrissat B."/>
            <person name="Nagy L.G."/>
            <person name="Aury J.M."/>
            <person name="Wincker P."/>
            <person name="Grigoriev I.V."/>
            <person name="Bonfante P."/>
            <person name="Martin F.M."/>
        </authorList>
    </citation>
    <scope>NUCLEOTIDE SEQUENCE [LARGE SCALE GENOMIC DNA]</scope>
    <source>
        <strain evidence="3 4">RN42</strain>
    </source>
</reference>
<dbReference type="EMBL" id="ML119650">
    <property type="protein sequence ID" value="RPA86355.1"/>
    <property type="molecule type" value="Genomic_DNA"/>
</dbReference>
<dbReference type="Proteomes" id="UP000275078">
    <property type="component" value="Unassembled WGS sequence"/>
</dbReference>
<feature type="region of interest" description="Disordered" evidence="1">
    <location>
        <begin position="157"/>
        <end position="177"/>
    </location>
</feature>